<evidence type="ECO:0000313" key="6">
    <source>
        <dbReference type="EMBL" id="GAA0938755.1"/>
    </source>
</evidence>
<gene>
    <name evidence="6" type="ORF">GCM10009550_06700</name>
</gene>
<dbReference type="PANTHER" id="PTHR30055:SF234">
    <property type="entry name" value="HTH-TYPE TRANSCRIPTIONAL REGULATOR BETI"/>
    <property type="match status" value="1"/>
</dbReference>
<dbReference type="Proteomes" id="UP001500665">
    <property type="component" value="Unassembled WGS sequence"/>
</dbReference>
<protein>
    <submittedName>
        <fullName evidence="6">TetR/AcrR family transcriptional regulator</fullName>
    </submittedName>
</protein>
<dbReference type="SUPFAM" id="SSF46689">
    <property type="entry name" value="Homeodomain-like"/>
    <property type="match status" value="1"/>
</dbReference>
<name>A0ABN1Q8Z0_9ACTN</name>
<keyword evidence="1" id="KW-0805">Transcription regulation</keyword>
<dbReference type="EMBL" id="BAAAHH010000002">
    <property type="protein sequence ID" value="GAA0938755.1"/>
    <property type="molecule type" value="Genomic_DNA"/>
</dbReference>
<dbReference type="PRINTS" id="PR00455">
    <property type="entry name" value="HTHTETR"/>
</dbReference>
<comment type="caution">
    <text evidence="6">The sequence shown here is derived from an EMBL/GenBank/DDBJ whole genome shotgun (WGS) entry which is preliminary data.</text>
</comment>
<evidence type="ECO:0000313" key="7">
    <source>
        <dbReference type="Proteomes" id="UP001500665"/>
    </source>
</evidence>
<dbReference type="PANTHER" id="PTHR30055">
    <property type="entry name" value="HTH-TYPE TRANSCRIPTIONAL REGULATOR RUTR"/>
    <property type="match status" value="1"/>
</dbReference>
<dbReference type="InterPro" id="IPR001647">
    <property type="entry name" value="HTH_TetR"/>
</dbReference>
<keyword evidence="2 4" id="KW-0238">DNA-binding</keyword>
<dbReference type="Pfam" id="PF00440">
    <property type="entry name" value="TetR_N"/>
    <property type="match status" value="1"/>
</dbReference>
<dbReference type="Gene3D" id="1.10.357.10">
    <property type="entry name" value="Tetracycline Repressor, domain 2"/>
    <property type="match status" value="1"/>
</dbReference>
<keyword evidence="7" id="KW-1185">Reference proteome</keyword>
<proteinExistence type="predicted"/>
<reference evidence="6 7" key="1">
    <citation type="journal article" date="2019" name="Int. J. Syst. Evol. Microbiol.">
        <title>The Global Catalogue of Microorganisms (GCM) 10K type strain sequencing project: providing services to taxonomists for standard genome sequencing and annotation.</title>
        <authorList>
            <consortium name="The Broad Institute Genomics Platform"/>
            <consortium name="The Broad Institute Genome Sequencing Center for Infectious Disease"/>
            <person name="Wu L."/>
            <person name="Ma J."/>
        </authorList>
    </citation>
    <scope>NUCLEOTIDE SEQUENCE [LARGE SCALE GENOMIC DNA]</scope>
    <source>
        <strain evidence="6 7">JCM 10696</strain>
    </source>
</reference>
<accession>A0ABN1Q8Z0</accession>
<feature type="DNA-binding region" description="H-T-H motif" evidence="4">
    <location>
        <begin position="40"/>
        <end position="59"/>
    </location>
</feature>
<organism evidence="6 7">
    <name type="scientific">Actinocorallia libanotica</name>
    <dbReference type="NCBI Taxonomy" id="46162"/>
    <lineage>
        <taxon>Bacteria</taxon>
        <taxon>Bacillati</taxon>
        <taxon>Actinomycetota</taxon>
        <taxon>Actinomycetes</taxon>
        <taxon>Streptosporangiales</taxon>
        <taxon>Thermomonosporaceae</taxon>
        <taxon>Actinocorallia</taxon>
    </lineage>
</organism>
<evidence type="ECO:0000256" key="2">
    <source>
        <dbReference type="ARBA" id="ARBA00023125"/>
    </source>
</evidence>
<evidence type="ECO:0000259" key="5">
    <source>
        <dbReference type="PROSITE" id="PS50977"/>
    </source>
</evidence>
<evidence type="ECO:0000256" key="3">
    <source>
        <dbReference type="ARBA" id="ARBA00023163"/>
    </source>
</evidence>
<dbReference type="InterPro" id="IPR009057">
    <property type="entry name" value="Homeodomain-like_sf"/>
</dbReference>
<dbReference type="PROSITE" id="PS50977">
    <property type="entry name" value="HTH_TETR_2"/>
    <property type="match status" value="1"/>
</dbReference>
<evidence type="ECO:0000256" key="4">
    <source>
        <dbReference type="PROSITE-ProRule" id="PRU00335"/>
    </source>
</evidence>
<sequence length="204" mass="22289">MPMAGRGWKGSPPRTEGEARQRILEAANRCLERYGPVKTSLSDVAAELGVTRQTVYRHFPSTTDLLLASAESAAEPFIERLAEHCSSREDPGETVVAAIVYVLEHLPRDPRLSLLLAPERADLLAVGITSPTAIGFGRAMLRRFPVDWEALGYDDDTLAELAEHLLRVIQSLVTAPGVPPRSPEELTRYLTRWVAPAIPMPAGG</sequence>
<evidence type="ECO:0000256" key="1">
    <source>
        <dbReference type="ARBA" id="ARBA00023015"/>
    </source>
</evidence>
<keyword evidence="3" id="KW-0804">Transcription</keyword>
<dbReference type="InterPro" id="IPR050109">
    <property type="entry name" value="HTH-type_TetR-like_transc_reg"/>
</dbReference>
<feature type="domain" description="HTH tetR-type" evidence="5">
    <location>
        <begin position="17"/>
        <end position="77"/>
    </location>
</feature>